<dbReference type="GO" id="GO:0003676">
    <property type="term" value="F:nucleic acid binding"/>
    <property type="evidence" value="ECO:0007669"/>
    <property type="project" value="InterPro"/>
</dbReference>
<dbReference type="InterPro" id="IPR012337">
    <property type="entry name" value="RNaseH-like_sf"/>
</dbReference>
<dbReference type="Proteomes" id="UP000663852">
    <property type="component" value="Unassembled WGS sequence"/>
</dbReference>
<evidence type="ECO:0000313" key="4">
    <source>
        <dbReference type="Proteomes" id="UP000663828"/>
    </source>
</evidence>
<organism evidence="2 5">
    <name type="scientific">Adineta ricciae</name>
    <name type="common">Rotifer</name>
    <dbReference type="NCBI Taxonomy" id="249248"/>
    <lineage>
        <taxon>Eukaryota</taxon>
        <taxon>Metazoa</taxon>
        <taxon>Spiralia</taxon>
        <taxon>Gnathifera</taxon>
        <taxon>Rotifera</taxon>
        <taxon>Eurotatoria</taxon>
        <taxon>Bdelloidea</taxon>
        <taxon>Adinetida</taxon>
        <taxon>Adinetidae</taxon>
        <taxon>Adineta</taxon>
    </lineage>
</organism>
<comment type="caution">
    <text evidence="2">The sequence shown here is derived from an EMBL/GenBank/DDBJ whole genome shotgun (WGS) entry which is preliminary data.</text>
</comment>
<evidence type="ECO:0000259" key="1">
    <source>
        <dbReference type="PROSITE" id="PS50994"/>
    </source>
</evidence>
<dbReference type="InterPro" id="IPR036397">
    <property type="entry name" value="RNaseH_sf"/>
</dbReference>
<keyword evidence="4" id="KW-1185">Reference proteome</keyword>
<dbReference type="PANTHER" id="PTHR37984">
    <property type="entry name" value="PROTEIN CBG26694"/>
    <property type="match status" value="1"/>
</dbReference>
<dbReference type="PROSITE" id="PS50994">
    <property type="entry name" value="INTEGRASE"/>
    <property type="match status" value="1"/>
</dbReference>
<dbReference type="SUPFAM" id="SSF53098">
    <property type="entry name" value="Ribonuclease H-like"/>
    <property type="match status" value="1"/>
</dbReference>
<reference evidence="2" key="1">
    <citation type="submission" date="2021-02" db="EMBL/GenBank/DDBJ databases">
        <authorList>
            <person name="Nowell W R."/>
        </authorList>
    </citation>
    <scope>NUCLEOTIDE SEQUENCE</scope>
</reference>
<name>A0A815RPJ6_ADIRI</name>
<gene>
    <name evidence="2" type="ORF">EDS130_LOCUS41383</name>
    <name evidence="3" type="ORF">XAT740_LOCUS55726</name>
</gene>
<feature type="domain" description="Integrase catalytic" evidence="1">
    <location>
        <begin position="1"/>
        <end position="163"/>
    </location>
</feature>
<dbReference type="GO" id="GO:0015074">
    <property type="term" value="P:DNA integration"/>
    <property type="evidence" value="ECO:0007669"/>
    <property type="project" value="InterPro"/>
</dbReference>
<dbReference type="AlphaFoldDB" id="A0A815RPJ6"/>
<dbReference type="EMBL" id="CAJNOJ010000541">
    <property type="protein sequence ID" value="CAF1480064.1"/>
    <property type="molecule type" value="Genomic_DNA"/>
</dbReference>
<evidence type="ECO:0000313" key="3">
    <source>
        <dbReference type="EMBL" id="CAF1654932.1"/>
    </source>
</evidence>
<sequence length="183" mass="21104">MYTPAKYVDIIVNVLWNPTTEYSINGNKYILVITDYYTTYVVAHPVPDNSAITAARCFVEQFVFKYRIPRRLITDQGIHFKNELMKNLTTLLGIHHIHTSAYHPQGNGLVERFNGTCHPQLAKLHNVELNNWDEYLAPVIYAYNTGIQNSTGYSPFQLMFGRNSNLPLDHTSTTFILQRTNDY</sequence>
<dbReference type="Gene3D" id="3.30.420.10">
    <property type="entry name" value="Ribonuclease H-like superfamily/Ribonuclease H"/>
    <property type="match status" value="1"/>
</dbReference>
<accession>A0A815RPJ6</accession>
<dbReference type="PANTHER" id="PTHR37984:SF15">
    <property type="entry name" value="INTEGRASE CATALYTIC DOMAIN-CONTAINING PROTEIN"/>
    <property type="match status" value="1"/>
</dbReference>
<protein>
    <recommendedName>
        <fullName evidence="1">Integrase catalytic domain-containing protein</fullName>
    </recommendedName>
</protein>
<evidence type="ECO:0000313" key="2">
    <source>
        <dbReference type="EMBL" id="CAF1480064.1"/>
    </source>
</evidence>
<evidence type="ECO:0000313" key="5">
    <source>
        <dbReference type="Proteomes" id="UP000663852"/>
    </source>
</evidence>
<dbReference type="Pfam" id="PF00665">
    <property type="entry name" value="rve"/>
    <property type="match status" value="1"/>
</dbReference>
<dbReference type="Proteomes" id="UP000663828">
    <property type="component" value="Unassembled WGS sequence"/>
</dbReference>
<dbReference type="FunFam" id="3.30.420.10:FF:000032">
    <property type="entry name" value="Retrovirus-related Pol polyprotein from transposon 297-like Protein"/>
    <property type="match status" value="1"/>
</dbReference>
<dbReference type="InterPro" id="IPR050951">
    <property type="entry name" value="Retrovirus_Pol_polyprotein"/>
</dbReference>
<dbReference type="EMBL" id="CAJNOR010010574">
    <property type="protein sequence ID" value="CAF1654932.1"/>
    <property type="molecule type" value="Genomic_DNA"/>
</dbReference>
<proteinExistence type="predicted"/>
<dbReference type="OrthoDB" id="10047254at2759"/>
<dbReference type="InterPro" id="IPR001584">
    <property type="entry name" value="Integrase_cat-core"/>
</dbReference>